<dbReference type="InterPro" id="IPR001647">
    <property type="entry name" value="HTH_TetR"/>
</dbReference>
<reference evidence="6 7" key="1">
    <citation type="submission" date="2014-08" db="EMBL/GenBank/DDBJ databases">
        <authorList>
            <person name="Hassan Y.I."/>
            <person name="Lepp D."/>
            <person name="Zhou T."/>
        </authorList>
    </citation>
    <scope>NUCLEOTIDE SEQUENCE [LARGE SCALE GENOMIC DNA]</scope>
    <source>
        <strain evidence="6 7">IFO13584</strain>
    </source>
</reference>
<evidence type="ECO:0000313" key="6">
    <source>
        <dbReference type="EMBL" id="KFL32462.1"/>
    </source>
</evidence>
<evidence type="ECO:0000256" key="4">
    <source>
        <dbReference type="PROSITE-ProRule" id="PRU00335"/>
    </source>
</evidence>
<dbReference type="Pfam" id="PF16925">
    <property type="entry name" value="TetR_C_13"/>
    <property type="match status" value="1"/>
</dbReference>
<feature type="domain" description="HTH tetR-type" evidence="5">
    <location>
        <begin position="5"/>
        <end position="65"/>
    </location>
</feature>
<evidence type="ECO:0000256" key="1">
    <source>
        <dbReference type="ARBA" id="ARBA00023015"/>
    </source>
</evidence>
<evidence type="ECO:0000256" key="3">
    <source>
        <dbReference type="ARBA" id="ARBA00023163"/>
    </source>
</evidence>
<dbReference type="SUPFAM" id="SSF46689">
    <property type="entry name" value="Homeodomain-like"/>
    <property type="match status" value="1"/>
</dbReference>
<dbReference type="SUPFAM" id="SSF48498">
    <property type="entry name" value="Tetracyclin repressor-like, C-terminal domain"/>
    <property type="match status" value="1"/>
</dbReference>
<dbReference type="EMBL" id="JQGC01000002">
    <property type="protein sequence ID" value="KFL32462.1"/>
    <property type="molecule type" value="Genomic_DNA"/>
</dbReference>
<protein>
    <submittedName>
        <fullName evidence="6">TetR family transcriptional regulator</fullName>
    </submittedName>
</protein>
<proteinExistence type="predicted"/>
<gene>
    <name evidence="6" type="ORF">JP75_02610</name>
</gene>
<organism evidence="6 7">
    <name type="scientific">Devosia riboflavina</name>
    <dbReference type="NCBI Taxonomy" id="46914"/>
    <lineage>
        <taxon>Bacteria</taxon>
        <taxon>Pseudomonadati</taxon>
        <taxon>Pseudomonadota</taxon>
        <taxon>Alphaproteobacteria</taxon>
        <taxon>Hyphomicrobiales</taxon>
        <taxon>Devosiaceae</taxon>
        <taxon>Devosia</taxon>
    </lineage>
</organism>
<dbReference type="InterPro" id="IPR009057">
    <property type="entry name" value="Homeodomain-like_sf"/>
</dbReference>
<dbReference type="PROSITE" id="PS50977">
    <property type="entry name" value="HTH_TETR_2"/>
    <property type="match status" value="1"/>
</dbReference>
<evidence type="ECO:0000256" key="2">
    <source>
        <dbReference type="ARBA" id="ARBA00023125"/>
    </source>
</evidence>
<dbReference type="AlphaFoldDB" id="A0A087M6F9"/>
<keyword evidence="2 4" id="KW-0238">DNA-binding</keyword>
<dbReference type="PANTHER" id="PTHR47506">
    <property type="entry name" value="TRANSCRIPTIONAL REGULATORY PROTEIN"/>
    <property type="match status" value="1"/>
</dbReference>
<dbReference type="InterPro" id="IPR011075">
    <property type="entry name" value="TetR_C"/>
</dbReference>
<name>A0A087M6F9_9HYPH</name>
<dbReference type="PANTHER" id="PTHR47506:SF6">
    <property type="entry name" value="HTH-TYPE TRANSCRIPTIONAL REPRESSOR NEMR"/>
    <property type="match status" value="1"/>
</dbReference>
<dbReference type="STRING" id="46914.JP75_02610"/>
<keyword evidence="3" id="KW-0804">Transcription</keyword>
<dbReference type="Gene3D" id="1.10.357.10">
    <property type="entry name" value="Tetracycline Repressor, domain 2"/>
    <property type="match status" value="1"/>
</dbReference>
<accession>A0A087M6F9</accession>
<comment type="caution">
    <text evidence="6">The sequence shown here is derived from an EMBL/GenBank/DDBJ whole genome shotgun (WGS) entry which is preliminary data.</text>
</comment>
<dbReference type="GO" id="GO:0003677">
    <property type="term" value="F:DNA binding"/>
    <property type="evidence" value="ECO:0007669"/>
    <property type="project" value="UniProtKB-UniRule"/>
</dbReference>
<dbReference type="Proteomes" id="UP000028981">
    <property type="component" value="Unassembled WGS sequence"/>
</dbReference>
<evidence type="ECO:0000313" key="7">
    <source>
        <dbReference type="Proteomes" id="UP000028981"/>
    </source>
</evidence>
<dbReference type="Pfam" id="PF00440">
    <property type="entry name" value="TetR_N"/>
    <property type="match status" value="1"/>
</dbReference>
<keyword evidence="7" id="KW-1185">Reference proteome</keyword>
<dbReference type="InterPro" id="IPR036271">
    <property type="entry name" value="Tet_transcr_reg_TetR-rel_C_sf"/>
</dbReference>
<evidence type="ECO:0000259" key="5">
    <source>
        <dbReference type="PROSITE" id="PS50977"/>
    </source>
</evidence>
<sequence>MTELSSTAEEIIRRTRPLILSGGYDGFSYADISNVVGIRKASIHHHFPTKAQLVRVLVEQYRREAVEGLRQMDQAIADPAERLRAYTGYWQTCIASGSEPFCVCALLASQMPALPEEVAAEVRAHFRALAVWVASVFREGIERGGLQMVHAPEIEAEVFVATVHGAMLSSRAHGDAAVFEMIVGPLVERFVR</sequence>
<keyword evidence="1" id="KW-0805">Transcription regulation</keyword>
<feature type="DNA-binding region" description="H-T-H motif" evidence="4">
    <location>
        <begin position="28"/>
        <end position="47"/>
    </location>
</feature>
<dbReference type="OrthoDB" id="9809772at2"/>
<dbReference type="RefSeq" id="WP_035078786.1">
    <property type="nucleotide sequence ID" value="NZ_JQGC01000002.1"/>
</dbReference>